<keyword evidence="2" id="KW-1185">Reference proteome</keyword>
<dbReference type="HOGENOM" id="CLU_3117031_0_0_3"/>
<protein>
    <submittedName>
        <fullName evidence="1">Uncharacterized protein</fullName>
    </submittedName>
</protein>
<evidence type="ECO:0000313" key="2">
    <source>
        <dbReference type="Proteomes" id="UP000010482"/>
    </source>
</evidence>
<reference evidence="1" key="1">
    <citation type="submission" date="2012-04" db="EMBL/GenBank/DDBJ databases">
        <title>Finished genome of Dactylococcopsis salina PCC 8305.</title>
        <authorList>
            <consortium name="US DOE Joint Genome Institute"/>
            <person name="Gugger M."/>
            <person name="Coursin T."/>
            <person name="Rippka R."/>
            <person name="Tandeau De Marsac N."/>
            <person name="Huntemann M."/>
            <person name="Wei C.-L."/>
            <person name="Han J."/>
            <person name="Detter J.C."/>
            <person name="Han C."/>
            <person name="Tapia R."/>
            <person name="Daligault H."/>
            <person name="Chen A."/>
            <person name="Krypides N."/>
            <person name="Mavromatis K."/>
            <person name="Markowitz V."/>
            <person name="Szeto E."/>
            <person name="Ivanova N."/>
            <person name="Ovchinnikova G."/>
            <person name="Pagani I."/>
            <person name="Pati A."/>
            <person name="Goodwin L."/>
            <person name="Peters L."/>
            <person name="Pitluck S."/>
            <person name="Woyke T."/>
            <person name="Kerfeld C."/>
        </authorList>
    </citation>
    <scope>NUCLEOTIDE SEQUENCE [LARGE SCALE GENOMIC DNA]</scope>
    <source>
        <strain evidence="1">PCC 8305</strain>
    </source>
</reference>
<evidence type="ECO:0000313" key="1">
    <source>
        <dbReference type="EMBL" id="AFZ51926.1"/>
    </source>
</evidence>
<name>K9YYA1_DACS8</name>
<dbReference type="Proteomes" id="UP000010482">
    <property type="component" value="Chromosome"/>
</dbReference>
<organism evidence="1 2">
    <name type="scientific">Dactylococcopsis salina (strain PCC 8305)</name>
    <name type="common">Myxobactron salinum</name>
    <dbReference type="NCBI Taxonomy" id="13035"/>
    <lineage>
        <taxon>Bacteria</taxon>
        <taxon>Bacillati</taxon>
        <taxon>Cyanobacteriota</taxon>
        <taxon>Cyanophyceae</taxon>
        <taxon>Nodosilineales</taxon>
        <taxon>Cymatolegaceae</taxon>
        <taxon>Dactylococcopsis</taxon>
    </lineage>
</organism>
<dbReference type="AlphaFoldDB" id="K9YYA1"/>
<gene>
    <name evidence="1" type="ORF">Dacsa_3432</name>
</gene>
<dbReference type="KEGG" id="dsl:Dacsa_3432"/>
<sequence length="50" mass="5938">MERLYPLWNVSTRYGTSLPVMERLYPLWNVSTRYGTSLPETQHQSVTSYQ</sequence>
<accession>K9YYA1</accession>
<dbReference type="EMBL" id="CP003944">
    <property type="protein sequence ID" value="AFZ51926.1"/>
    <property type="molecule type" value="Genomic_DNA"/>
</dbReference>
<dbReference type="PATRIC" id="fig|13035.3.peg.3887"/>
<proteinExistence type="predicted"/>
<dbReference type="RefSeq" id="WP_015230900.1">
    <property type="nucleotide sequence ID" value="NC_019780.1"/>
</dbReference>